<dbReference type="GO" id="GO:0003924">
    <property type="term" value="F:GTPase activity"/>
    <property type="evidence" value="ECO:0007669"/>
    <property type="project" value="InterPro"/>
</dbReference>
<dbReference type="SUPFAM" id="SSF52540">
    <property type="entry name" value="P-loop containing nucleoside triphosphate hydrolases"/>
    <property type="match status" value="1"/>
</dbReference>
<dbReference type="FunFam" id="3.40.50.300:FF:001447">
    <property type="entry name" value="Ras-related protein Rab-1B"/>
    <property type="match status" value="1"/>
</dbReference>
<organism evidence="2 3">
    <name type="scientific">Blepharisma stoltei</name>
    <dbReference type="NCBI Taxonomy" id="1481888"/>
    <lineage>
        <taxon>Eukaryota</taxon>
        <taxon>Sar</taxon>
        <taxon>Alveolata</taxon>
        <taxon>Ciliophora</taxon>
        <taxon>Postciliodesmatophora</taxon>
        <taxon>Heterotrichea</taxon>
        <taxon>Heterotrichida</taxon>
        <taxon>Blepharismidae</taxon>
        <taxon>Blepharisma</taxon>
    </lineage>
</organism>
<dbReference type="PRINTS" id="PR00449">
    <property type="entry name" value="RASTRNSFRMNG"/>
</dbReference>
<dbReference type="SMART" id="SM00175">
    <property type="entry name" value="RAB"/>
    <property type="match status" value="1"/>
</dbReference>
<dbReference type="AlphaFoldDB" id="A0AAU9JX89"/>
<evidence type="ECO:0000313" key="2">
    <source>
        <dbReference type="EMBL" id="CAG9329494.1"/>
    </source>
</evidence>
<dbReference type="SMART" id="SM00174">
    <property type="entry name" value="RHO"/>
    <property type="match status" value="1"/>
</dbReference>
<dbReference type="SMART" id="SM00173">
    <property type="entry name" value="RAS"/>
    <property type="match status" value="1"/>
</dbReference>
<dbReference type="InterPro" id="IPR005225">
    <property type="entry name" value="Small_GTP-bd"/>
</dbReference>
<dbReference type="InterPro" id="IPR027417">
    <property type="entry name" value="P-loop_NTPase"/>
</dbReference>
<protein>
    <submittedName>
        <fullName evidence="2">Uncharacterized protein</fullName>
    </submittedName>
</protein>
<dbReference type="PANTHER" id="PTHR47979">
    <property type="entry name" value="DRAB11-RELATED"/>
    <property type="match status" value="1"/>
</dbReference>
<dbReference type="GO" id="GO:0005525">
    <property type="term" value="F:GTP binding"/>
    <property type="evidence" value="ECO:0007669"/>
    <property type="project" value="InterPro"/>
</dbReference>
<evidence type="ECO:0000313" key="3">
    <source>
        <dbReference type="Proteomes" id="UP001162131"/>
    </source>
</evidence>
<sequence length="192" mass="21684">MPCGYIFKAVLIGDCQVGKSNILLRYTKNEFKEIYDMNIGVKFGAKSFNNNGVAIQLWDTSGHESSISIVRTFWSFVAAEIFVYDVTNRESFDHLEGWVSDVTLGAPRKDVGVIVGNKIDKVGERKVLFEEGQKFANDHQMIYLETSAKTGWNVENLFNFVSVQILTKLRNGLISIENTKTGIVFRNKLESN</sequence>
<dbReference type="CDD" id="cd00154">
    <property type="entry name" value="Rab"/>
    <property type="match status" value="1"/>
</dbReference>
<proteinExistence type="inferred from homology"/>
<comment type="similarity">
    <text evidence="1">Belongs to the small GTPase superfamily. Rab family.</text>
</comment>
<dbReference type="PROSITE" id="PS51419">
    <property type="entry name" value="RAB"/>
    <property type="match status" value="1"/>
</dbReference>
<dbReference type="InterPro" id="IPR050209">
    <property type="entry name" value="Rab_GTPases_membrane_traffic"/>
</dbReference>
<dbReference type="NCBIfam" id="TIGR00231">
    <property type="entry name" value="small_GTP"/>
    <property type="match status" value="1"/>
</dbReference>
<dbReference type="Gene3D" id="3.40.50.300">
    <property type="entry name" value="P-loop containing nucleotide triphosphate hydrolases"/>
    <property type="match status" value="1"/>
</dbReference>
<accession>A0AAU9JX89</accession>
<dbReference type="EMBL" id="CAJZBQ010000047">
    <property type="protein sequence ID" value="CAG9329494.1"/>
    <property type="molecule type" value="Genomic_DNA"/>
</dbReference>
<evidence type="ECO:0000256" key="1">
    <source>
        <dbReference type="ARBA" id="ARBA00006270"/>
    </source>
</evidence>
<dbReference type="InterPro" id="IPR001806">
    <property type="entry name" value="Small_GTPase"/>
</dbReference>
<gene>
    <name evidence="2" type="ORF">BSTOLATCC_MIC48313</name>
</gene>
<keyword evidence="3" id="KW-1185">Reference proteome</keyword>
<name>A0AAU9JX89_9CILI</name>
<dbReference type="Proteomes" id="UP001162131">
    <property type="component" value="Unassembled WGS sequence"/>
</dbReference>
<dbReference type="Pfam" id="PF00071">
    <property type="entry name" value="Ras"/>
    <property type="match status" value="1"/>
</dbReference>
<comment type="caution">
    <text evidence="2">The sequence shown here is derived from an EMBL/GenBank/DDBJ whole genome shotgun (WGS) entry which is preliminary data.</text>
</comment>
<reference evidence="2" key="1">
    <citation type="submission" date="2021-09" db="EMBL/GenBank/DDBJ databases">
        <authorList>
            <consortium name="AG Swart"/>
            <person name="Singh M."/>
            <person name="Singh A."/>
            <person name="Seah K."/>
            <person name="Emmerich C."/>
        </authorList>
    </citation>
    <scope>NUCLEOTIDE SEQUENCE</scope>
    <source>
        <strain evidence="2">ATCC30299</strain>
    </source>
</reference>